<keyword evidence="3" id="KW-1185">Reference proteome</keyword>
<evidence type="ECO:0000313" key="3">
    <source>
        <dbReference type="Proteomes" id="UP001172155"/>
    </source>
</evidence>
<reference evidence="2" key="1">
    <citation type="submission" date="2023-06" db="EMBL/GenBank/DDBJ databases">
        <title>Genome-scale phylogeny and comparative genomics of the fungal order Sordariales.</title>
        <authorList>
            <consortium name="Lawrence Berkeley National Laboratory"/>
            <person name="Hensen N."/>
            <person name="Bonometti L."/>
            <person name="Westerberg I."/>
            <person name="Brannstrom I.O."/>
            <person name="Guillou S."/>
            <person name="Cros-Aarteil S."/>
            <person name="Calhoun S."/>
            <person name="Haridas S."/>
            <person name="Kuo A."/>
            <person name="Mondo S."/>
            <person name="Pangilinan J."/>
            <person name="Riley R."/>
            <person name="LaButti K."/>
            <person name="Andreopoulos B."/>
            <person name="Lipzen A."/>
            <person name="Chen C."/>
            <person name="Yanf M."/>
            <person name="Daum C."/>
            <person name="Ng V."/>
            <person name="Clum A."/>
            <person name="Steindorff A."/>
            <person name="Ohm R."/>
            <person name="Martin F."/>
            <person name="Silar P."/>
            <person name="Natvig D."/>
            <person name="Lalanne C."/>
            <person name="Gautier V."/>
            <person name="Ament-velasquez S.L."/>
            <person name="Kruys A."/>
            <person name="Hutchinson M.I."/>
            <person name="Powell A.J."/>
            <person name="Barry K."/>
            <person name="Miller A.N."/>
            <person name="Grigoriev I.V."/>
            <person name="Debuchy R."/>
            <person name="Gladieux P."/>
            <person name="Thoren M.H."/>
            <person name="Johannesson H."/>
        </authorList>
    </citation>
    <scope>NUCLEOTIDE SEQUENCE</scope>
    <source>
        <strain evidence="2">SMH3187-1</strain>
    </source>
</reference>
<organism evidence="2 3">
    <name type="scientific">Schizothecium vesticola</name>
    <dbReference type="NCBI Taxonomy" id="314040"/>
    <lineage>
        <taxon>Eukaryota</taxon>
        <taxon>Fungi</taxon>
        <taxon>Dikarya</taxon>
        <taxon>Ascomycota</taxon>
        <taxon>Pezizomycotina</taxon>
        <taxon>Sordariomycetes</taxon>
        <taxon>Sordariomycetidae</taxon>
        <taxon>Sordariales</taxon>
        <taxon>Schizotheciaceae</taxon>
        <taxon>Schizothecium</taxon>
    </lineage>
</organism>
<dbReference type="EMBL" id="JAUKUD010000004">
    <property type="protein sequence ID" value="KAK0746042.1"/>
    <property type="molecule type" value="Genomic_DNA"/>
</dbReference>
<dbReference type="AlphaFoldDB" id="A0AA40K597"/>
<comment type="caution">
    <text evidence="2">The sequence shown here is derived from an EMBL/GenBank/DDBJ whole genome shotgun (WGS) entry which is preliminary data.</text>
</comment>
<feature type="region of interest" description="Disordered" evidence="1">
    <location>
        <begin position="37"/>
        <end position="119"/>
    </location>
</feature>
<feature type="compositionally biased region" description="Polar residues" evidence="1">
    <location>
        <begin position="104"/>
        <end position="119"/>
    </location>
</feature>
<name>A0AA40K597_9PEZI</name>
<gene>
    <name evidence="2" type="ORF">B0T18DRAFT_142324</name>
</gene>
<dbReference type="Proteomes" id="UP001172155">
    <property type="component" value="Unassembled WGS sequence"/>
</dbReference>
<evidence type="ECO:0000313" key="2">
    <source>
        <dbReference type="EMBL" id="KAK0746042.1"/>
    </source>
</evidence>
<dbReference type="PROSITE" id="PS51257">
    <property type="entry name" value="PROKAR_LIPOPROTEIN"/>
    <property type="match status" value="1"/>
</dbReference>
<proteinExistence type="predicted"/>
<evidence type="ECO:0000256" key="1">
    <source>
        <dbReference type="SAM" id="MobiDB-lite"/>
    </source>
</evidence>
<feature type="compositionally biased region" description="Polar residues" evidence="1">
    <location>
        <begin position="71"/>
        <end position="91"/>
    </location>
</feature>
<accession>A0AA40K597</accession>
<protein>
    <submittedName>
        <fullName evidence="2">Uncharacterized protein</fullName>
    </submittedName>
</protein>
<sequence length="119" mass="12605">MRIASPVSSLGPVMVPPSPWVIASYWLPWGSACHVHTPSPSPQCSRLLPTHSPSSHPGRRGIHKQAPLSDATLQTSHEAAVSRPSQQSHSSLPPRPNLPLVPSRPTTVQPTTAVASPPV</sequence>